<evidence type="ECO:0000256" key="3">
    <source>
        <dbReference type="ARBA" id="ARBA00022475"/>
    </source>
</evidence>
<dbReference type="STRING" id="1610489.SAMN06295981_0737"/>
<evidence type="ECO:0000256" key="2">
    <source>
        <dbReference type="ARBA" id="ARBA00006228"/>
    </source>
</evidence>
<proteinExistence type="inferred from homology"/>
<name>A0A1X7IL34_9CORY</name>
<dbReference type="EMBL" id="FXAR01000002">
    <property type="protein sequence ID" value="SMG15395.1"/>
    <property type="molecule type" value="Genomic_DNA"/>
</dbReference>
<dbReference type="NCBIfam" id="NF009297">
    <property type="entry name" value="PRK12654.1"/>
    <property type="match status" value="1"/>
</dbReference>
<dbReference type="InterPro" id="IPR002758">
    <property type="entry name" value="Cation_antiport_E"/>
</dbReference>
<comment type="subcellular location">
    <subcellularLocation>
        <location evidence="1">Cell membrane</location>
        <topology evidence="1">Multi-pass membrane protein</topology>
    </subcellularLocation>
</comment>
<protein>
    <submittedName>
        <fullName evidence="7">Multisubunit sodium/proton antiporter, MrpE subunit</fullName>
    </submittedName>
</protein>
<keyword evidence="6" id="KW-0472">Membrane</keyword>
<dbReference type="RefSeq" id="WP_085548904.1">
    <property type="nucleotide sequence ID" value="NZ_FXAR01000002.1"/>
</dbReference>
<keyword evidence="3" id="KW-1003">Cell membrane</keyword>
<evidence type="ECO:0000313" key="7">
    <source>
        <dbReference type="EMBL" id="SMG15395.1"/>
    </source>
</evidence>
<dbReference type="PANTHER" id="PTHR34584:SF1">
    <property type="entry name" value="NA(+)_H(+) ANTIPORTER SUBUNIT E1"/>
    <property type="match status" value="1"/>
</dbReference>
<keyword evidence="5" id="KW-1133">Transmembrane helix</keyword>
<gene>
    <name evidence="7" type="ORF">SAMN06295981_0737</name>
</gene>
<keyword evidence="4" id="KW-0812">Transmembrane</keyword>
<keyword evidence="8" id="KW-1185">Reference proteome</keyword>
<evidence type="ECO:0000313" key="8">
    <source>
        <dbReference type="Proteomes" id="UP000193309"/>
    </source>
</evidence>
<sequence length="139" mass="15831">MHLLLYIPWWIKEIFVAGFQVAWAGFRPDAGYDPVVVRYPLRVTTEWQIFWFTTSITTTPSTLSLGLRAPEHEGDPHILLVQAAFGSDPVEVFKSLADMEERMAPHVKSIDHGVPGQGSATTLDPKFYEYPIDRKEKTR</sequence>
<accession>A0A1X7IL34</accession>
<dbReference type="Proteomes" id="UP000193309">
    <property type="component" value="Unassembled WGS sequence"/>
</dbReference>
<evidence type="ECO:0000256" key="5">
    <source>
        <dbReference type="ARBA" id="ARBA00022989"/>
    </source>
</evidence>
<comment type="similarity">
    <text evidence="2">Belongs to the CPA3 antiporters (TC 2.A.63) subunit E family.</text>
</comment>
<reference evidence="8" key="1">
    <citation type="submission" date="2017-04" db="EMBL/GenBank/DDBJ databases">
        <authorList>
            <person name="Varghese N."/>
            <person name="Submissions S."/>
        </authorList>
    </citation>
    <scope>NUCLEOTIDE SEQUENCE [LARGE SCALE GENOMIC DNA]</scope>
    <source>
        <strain evidence="8">VDS</strain>
    </source>
</reference>
<organism evidence="7 8">
    <name type="scientific">Corynebacterium pollutisoli</name>
    <dbReference type="NCBI Taxonomy" id="1610489"/>
    <lineage>
        <taxon>Bacteria</taxon>
        <taxon>Bacillati</taxon>
        <taxon>Actinomycetota</taxon>
        <taxon>Actinomycetes</taxon>
        <taxon>Mycobacteriales</taxon>
        <taxon>Corynebacteriaceae</taxon>
        <taxon>Corynebacterium</taxon>
    </lineage>
</organism>
<dbReference type="AlphaFoldDB" id="A0A1X7IL34"/>
<dbReference type="OrthoDB" id="4410626at2"/>
<dbReference type="GO" id="GO:0005886">
    <property type="term" value="C:plasma membrane"/>
    <property type="evidence" value="ECO:0007669"/>
    <property type="project" value="UniProtKB-SubCell"/>
</dbReference>
<evidence type="ECO:0000256" key="4">
    <source>
        <dbReference type="ARBA" id="ARBA00022692"/>
    </source>
</evidence>
<dbReference type="PANTHER" id="PTHR34584">
    <property type="entry name" value="NA(+)/H(+) ANTIPORTER SUBUNIT E1"/>
    <property type="match status" value="1"/>
</dbReference>
<evidence type="ECO:0000256" key="1">
    <source>
        <dbReference type="ARBA" id="ARBA00004651"/>
    </source>
</evidence>
<dbReference type="GO" id="GO:0008324">
    <property type="term" value="F:monoatomic cation transmembrane transporter activity"/>
    <property type="evidence" value="ECO:0007669"/>
    <property type="project" value="InterPro"/>
</dbReference>
<dbReference type="Pfam" id="PF01899">
    <property type="entry name" value="MNHE"/>
    <property type="match status" value="1"/>
</dbReference>
<evidence type="ECO:0000256" key="6">
    <source>
        <dbReference type="ARBA" id="ARBA00023136"/>
    </source>
</evidence>